<protein>
    <recommendedName>
        <fullName evidence="4">BTB domain-containing protein</fullName>
    </recommendedName>
</protein>
<organism evidence="2 3">
    <name type="scientific">Monilinia laxa</name>
    <name type="common">Brown rot fungus</name>
    <name type="synonym">Sclerotinia laxa</name>
    <dbReference type="NCBI Taxonomy" id="61186"/>
    <lineage>
        <taxon>Eukaryota</taxon>
        <taxon>Fungi</taxon>
        <taxon>Dikarya</taxon>
        <taxon>Ascomycota</taxon>
        <taxon>Pezizomycotina</taxon>
        <taxon>Leotiomycetes</taxon>
        <taxon>Helotiales</taxon>
        <taxon>Sclerotiniaceae</taxon>
        <taxon>Monilinia</taxon>
    </lineage>
</organism>
<accession>A0A5N6JRP0</accession>
<feature type="compositionally biased region" description="Polar residues" evidence="1">
    <location>
        <begin position="89"/>
        <end position="98"/>
    </location>
</feature>
<evidence type="ECO:0000313" key="3">
    <source>
        <dbReference type="Proteomes" id="UP000326757"/>
    </source>
</evidence>
<comment type="caution">
    <text evidence="2">The sequence shown here is derived from an EMBL/GenBank/DDBJ whole genome shotgun (WGS) entry which is preliminary data.</text>
</comment>
<dbReference type="EMBL" id="VIGI01000014">
    <property type="protein sequence ID" value="KAB8291542.1"/>
    <property type="molecule type" value="Genomic_DNA"/>
</dbReference>
<gene>
    <name evidence="2" type="ORF">EYC80_006343</name>
</gene>
<name>A0A5N6JRP0_MONLA</name>
<dbReference type="Proteomes" id="UP000326757">
    <property type="component" value="Unassembled WGS sequence"/>
</dbReference>
<reference evidence="2 3" key="1">
    <citation type="submission" date="2019-06" db="EMBL/GenBank/DDBJ databases">
        <title>Genome Sequence of the Brown Rot Fungal Pathogen Monilinia laxa.</title>
        <authorList>
            <person name="De Miccolis Angelini R.M."/>
            <person name="Landi L."/>
            <person name="Abate D."/>
            <person name="Pollastro S."/>
            <person name="Romanazzi G."/>
            <person name="Faretra F."/>
        </authorList>
    </citation>
    <scope>NUCLEOTIDE SEQUENCE [LARGE SCALE GENOMIC DNA]</scope>
    <source>
        <strain evidence="2 3">Mlax316</strain>
    </source>
</reference>
<evidence type="ECO:0000313" key="2">
    <source>
        <dbReference type="EMBL" id="KAB8291542.1"/>
    </source>
</evidence>
<evidence type="ECO:0000256" key="1">
    <source>
        <dbReference type="SAM" id="MobiDB-lite"/>
    </source>
</evidence>
<feature type="region of interest" description="Disordered" evidence="1">
    <location>
        <begin position="83"/>
        <end position="104"/>
    </location>
</feature>
<evidence type="ECO:0008006" key="4">
    <source>
        <dbReference type="Google" id="ProtNLM"/>
    </source>
</evidence>
<keyword evidence="3" id="KW-1185">Reference proteome</keyword>
<sequence length="384" mass="44811">MESQGADNVFMFAYRGLKPDTRIVVFDREFHVHEIMLRIYSRWFRTSISWVRQRNRPNRSQLWKHEYFSRVDVNGDDWALERASKDSESASNPNQLKNKPNPFKHYCDPHRRRCRDENHFLTGHKRAALDSGAFHKLLCTIYRMRTSITSVEELATITRLADYYCALPSVSSSVESSLLNDTGLFYRHAAYMFSEFEMDEAFKAATKLRNPVLFRELVVIAVSDWDLHIDPDRFKEMDGEVRLVIVTAAHRVSAMSNHTRNELSRAARNPFTDIAAEEADEIRRRLERYQLDHGTVSPYKSSHRHYSEQLDYLRRIKSNVPVKDSEDDSKLSGSALNSLIDILIRILKVNLRLSPIPELEDREGFFCAEVSDDELPWDTTVTDW</sequence>
<dbReference type="AlphaFoldDB" id="A0A5N6JRP0"/>
<dbReference type="InterPro" id="IPR011333">
    <property type="entry name" value="SKP1/BTB/POZ_sf"/>
</dbReference>
<dbReference type="SUPFAM" id="SSF54695">
    <property type="entry name" value="POZ domain"/>
    <property type="match status" value="1"/>
</dbReference>
<dbReference type="OrthoDB" id="2129688at2759"/>
<proteinExistence type="predicted"/>